<evidence type="ECO:0000256" key="5">
    <source>
        <dbReference type="ARBA" id="ARBA00022692"/>
    </source>
</evidence>
<protein>
    <recommendedName>
        <fullName evidence="16">Cytochrome P450</fullName>
    </recommendedName>
</protein>
<dbReference type="PANTHER" id="PTHR47956">
    <property type="entry name" value="CYTOCHROME P450 71B11-RELATED"/>
    <property type="match status" value="1"/>
</dbReference>
<evidence type="ECO:0000256" key="10">
    <source>
        <dbReference type="ARBA" id="ARBA00023033"/>
    </source>
</evidence>
<dbReference type="InterPro" id="IPR050193">
    <property type="entry name" value="Cytochrome_P450_71"/>
</dbReference>
<comment type="cofactor">
    <cofactor evidence="1 12">
        <name>heme</name>
        <dbReference type="ChEBI" id="CHEBI:30413"/>
    </cofactor>
</comment>
<name>A0A5J9TR82_9POAL</name>
<keyword evidence="8 13" id="KW-0560">Oxidoreductase</keyword>
<evidence type="ECO:0000256" key="8">
    <source>
        <dbReference type="ARBA" id="ARBA00023002"/>
    </source>
</evidence>
<comment type="subcellular location">
    <subcellularLocation>
        <location evidence="2">Membrane</location>
        <topology evidence="2">Single-pass membrane protein</topology>
    </subcellularLocation>
</comment>
<keyword evidence="5" id="KW-0812">Transmembrane</keyword>
<dbReference type="InterPro" id="IPR001128">
    <property type="entry name" value="Cyt_P450"/>
</dbReference>
<dbReference type="GO" id="GO:0005506">
    <property type="term" value="F:iron ion binding"/>
    <property type="evidence" value="ECO:0007669"/>
    <property type="project" value="InterPro"/>
</dbReference>
<evidence type="ECO:0000256" key="13">
    <source>
        <dbReference type="RuleBase" id="RU000461"/>
    </source>
</evidence>
<dbReference type="FunFam" id="1.10.630.10:FF:000126">
    <property type="entry name" value="Predicted protein"/>
    <property type="match status" value="1"/>
</dbReference>
<evidence type="ECO:0000256" key="1">
    <source>
        <dbReference type="ARBA" id="ARBA00001971"/>
    </source>
</evidence>
<dbReference type="Pfam" id="PF00067">
    <property type="entry name" value="p450"/>
    <property type="match status" value="1"/>
</dbReference>
<dbReference type="AlphaFoldDB" id="A0A5J9TR82"/>
<dbReference type="Gene3D" id="1.10.630.10">
    <property type="entry name" value="Cytochrome P450"/>
    <property type="match status" value="1"/>
</dbReference>
<dbReference type="Gramene" id="TVU13870">
    <property type="protein sequence ID" value="TVU13870"/>
    <property type="gene ID" value="EJB05_37301"/>
</dbReference>
<reference evidence="14 15" key="1">
    <citation type="journal article" date="2019" name="Sci. Rep.">
        <title>A high-quality genome of Eragrostis curvula grass provides insights into Poaceae evolution and supports new strategies to enhance forage quality.</title>
        <authorList>
            <person name="Carballo J."/>
            <person name="Santos B.A.C.M."/>
            <person name="Zappacosta D."/>
            <person name="Garbus I."/>
            <person name="Selva J.P."/>
            <person name="Gallo C.A."/>
            <person name="Diaz A."/>
            <person name="Albertini E."/>
            <person name="Caccamo M."/>
            <person name="Echenique V."/>
        </authorList>
    </citation>
    <scope>NUCLEOTIDE SEQUENCE [LARGE SCALE GENOMIC DNA]</scope>
    <source>
        <strain evidence="15">cv. Victoria</strain>
        <tissue evidence="14">Leaf</tissue>
    </source>
</reference>
<keyword evidence="7" id="KW-1133">Transmembrane helix</keyword>
<evidence type="ECO:0000256" key="9">
    <source>
        <dbReference type="ARBA" id="ARBA00023004"/>
    </source>
</evidence>
<organism evidence="14 15">
    <name type="scientific">Eragrostis curvula</name>
    <name type="common">weeping love grass</name>
    <dbReference type="NCBI Taxonomy" id="38414"/>
    <lineage>
        <taxon>Eukaryota</taxon>
        <taxon>Viridiplantae</taxon>
        <taxon>Streptophyta</taxon>
        <taxon>Embryophyta</taxon>
        <taxon>Tracheophyta</taxon>
        <taxon>Spermatophyta</taxon>
        <taxon>Magnoliopsida</taxon>
        <taxon>Liliopsida</taxon>
        <taxon>Poales</taxon>
        <taxon>Poaceae</taxon>
        <taxon>PACMAD clade</taxon>
        <taxon>Chloridoideae</taxon>
        <taxon>Eragrostideae</taxon>
        <taxon>Eragrostidinae</taxon>
        <taxon>Eragrostis</taxon>
    </lineage>
</organism>
<dbReference type="PANTHER" id="PTHR47956:SF138">
    <property type="entry name" value="CYTOCHROME P450"/>
    <property type="match status" value="1"/>
</dbReference>
<keyword evidence="6 12" id="KW-0479">Metal-binding</keyword>
<dbReference type="GO" id="GO:0016020">
    <property type="term" value="C:membrane"/>
    <property type="evidence" value="ECO:0007669"/>
    <property type="project" value="UniProtKB-SubCell"/>
</dbReference>
<evidence type="ECO:0000256" key="7">
    <source>
        <dbReference type="ARBA" id="ARBA00022989"/>
    </source>
</evidence>
<evidence type="ECO:0000256" key="11">
    <source>
        <dbReference type="ARBA" id="ARBA00023136"/>
    </source>
</evidence>
<dbReference type="InterPro" id="IPR002401">
    <property type="entry name" value="Cyt_P450_E_grp-I"/>
</dbReference>
<comment type="similarity">
    <text evidence="3 13">Belongs to the cytochrome P450 family.</text>
</comment>
<dbReference type="EMBL" id="RWGY01000031">
    <property type="protein sequence ID" value="TVU13870.1"/>
    <property type="molecule type" value="Genomic_DNA"/>
</dbReference>
<evidence type="ECO:0000256" key="6">
    <source>
        <dbReference type="ARBA" id="ARBA00022723"/>
    </source>
</evidence>
<dbReference type="GO" id="GO:0020037">
    <property type="term" value="F:heme binding"/>
    <property type="evidence" value="ECO:0007669"/>
    <property type="project" value="InterPro"/>
</dbReference>
<keyword evidence="15" id="KW-1185">Reference proteome</keyword>
<evidence type="ECO:0000256" key="2">
    <source>
        <dbReference type="ARBA" id="ARBA00004167"/>
    </source>
</evidence>
<keyword evidence="10 13" id="KW-0503">Monooxygenase</keyword>
<evidence type="ECO:0000313" key="14">
    <source>
        <dbReference type="EMBL" id="TVU13870.1"/>
    </source>
</evidence>
<proteinExistence type="inferred from homology"/>
<evidence type="ECO:0008006" key="16">
    <source>
        <dbReference type="Google" id="ProtNLM"/>
    </source>
</evidence>
<evidence type="ECO:0000256" key="3">
    <source>
        <dbReference type="ARBA" id="ARBA00010617"/>
    </source>
</evidence>
<feature type="non-terminal residue" evidence="14">
    <location>
        <position position="1"/>
    </location>
</feature>
<accession>A0A5J9TR82</accession>
<dbReference type="SUPFAM" id="SSF48264">
    <property type="entry name" value="Cytochrome P450"/>
    <property type="match status" value="1"/>
</dbReference>
<keyword evidence="9 12" id="KW-0408">Iron</keyword>
<evidence type="ECO:0000256" key="4">
    <source>
        <dbReference type="ARBA" id="ARBA00022617"/>
    </source>
</evidence>
<dbReference type="InterPro" id="IPR036396">
    <property type="entry name" value="Cyt_P450_sf"/>
</dbReference>
<dbReference type="PROSITE" id="PS00086">
    <property type="entry name" value="CYTOCHROME_P450"/>
    <property type="match status" value="1"/>
</dbReference>
<evidence type="ECO:0000256" key="12">
    <source>
        <dbReference type="PIRSR" id="PIRSR602401-1"/>
    </source>
</evidence>
<dbReference type="GO" id="GO:0016705">
    <property type="term" value="F:oxidoreductase activity, acting on paired donors, with incorporation or reduction of molecular oxygen"/>
    <property type="evidence" value="ECO:0007669"/>
    <property type="project" value="InterPro"/>
</dbReference>
<dbReference type="Proteomes" id="UP000324897">
    <property type="component" value="Unassembled WGS sequence"/>
</dbReference>
<evidence type="ECO:0000313" key="15">
    <source>
        <dbReference type="Proteomes" id="UP000324897"/>
    </source>
</evidence>
<dbReference type="PRINTS" id="PR00463">
    <property type="entry name" value="EP450I"/>
</dbReference>
<keyword evidence="11" id="KW-0472">Membrane</keyword>
<dbReference type="OrthoDB" id="632477at2759"/>
<feature type="binding site" description="axial binding residue" evidence="12">
    <location>
        <position position="328"/>
    </location>
    <ligand>
        <name>heme</name>
        <dbReference type="ChEBI" id="CHEBI:30413"/>
    </ligand>
    <ligandPart>
        <name>Fe</name>
        <dbReference type="ChEBI" id="CHEBI:18248"/>
    </ligandPart>
</feature>
<gene>
    <name evidence="14" type="ORF">EJB05_37301</name>
</gene>
<keyword evidence="4 12" id="KW-0349">Heme</keyword>
<dbReference type="GO" id="GO:0004497">
    <property type="term" value="F:monooxygenase activity"/>
    <property type="evidence" value="ECO:0007669"/>
    <property type="project" value="UniProtKB-KW"/>
</dbReference>
<dbReference type="PRINTS" id="PR00385">
    <property type="entry name" value="P450"/>
</dbReference>
<dbReference type="InterPro" id="IPR017972">
    <property type="entry name" value="Cyt_P450_CS"/>
</dbReference>
<comment type="caution">
    <text evidence="14">The sequence shown here is derived from an EMBL/GenBank/DDBJ whole genome shotgun (WGS) entry which is preliminary data.</text>
</comment>
<sequence length="387" mass="43492">MESEDAVTRIWDAHGTRVRFSRGPYFATFLETHFRVIDGIRGAAAAGAAVDMSELLNKFANDMVCRAVAGRSSFRVEGRDRMLRDLIGEGMALLGGFNLENFYPRLAEVAGGALVWPARRKAQRLRRRWDELLDKLIDEHAREAAPGGGGDQRDSDFTHVLLSVKEEYGLTRENIKAILADMFVAGTDAAYLVLEFAMAELVRHKDVMSRLQDEVRSSTHGQNFISEVDLTGMTYLKAVIKETLRLHPHSPLLLPHFSIEDCEIDGYTVAAGTTVLVNAWAIGRDPKTWDDAEEFVPERFIVEGDIEGIDFRGKDFQFLPFGSGRRMCPGINFALAAIEILLANLVHRFDWKLPKGVDSIDMTEVYRFIAVYRKEKLLLAPRLTSPE</sequence>